<name>A0ABM4CV29_HYDVU</name>
<dbReference type="InterPro" id="IPR009057">
    <property type="entry name" value="Homeodomain-like_sf"/>
</dbReference>
<dbReference type="RefSeq" id="XP_065665785.1">
    <property type="nucleotide sequence ID" value="XM_065809713.1"/>
</dbReference>
<feature type="region of interest" description="Disordered" evidence="1">
    <location>
        <begin position="1"/>
        <end position="59"/>
    </location>
</feature>
<keyword evidence="2" id="KW-1185">Reference proteome</keyword>
<dbReference type="SUPFAM" id="SSF46689">
    <property type="entry name" value="Homeodomain-like"/>
    <property type="match status" value="1"/>
</dbReference>
<proteinExistence type="predicted"/>
<reference evidence="3" key="1">
    <citation type="submission" date="2025-08" db="UniProtKB">
        <authorList>
            <consortium name="RefSeq"/>
        </authorList>
    </citation>
    <scope>IDENTIFICATION</scope>
</reference>
<gene>
    <name evidence="3" type="primary">LOC136087251</name>
</gene>
<evidence type="ECO:0000313" key="2">
    <source>
        <dbReference type="Proteomes" id="UP001652625"/>
    </source>
</evidence>
<organism evidence="2 3">
    <name type="scientific">Hydra vulgaris</name>
    <name type="common">Hydra</name>
    <name type="synonym">Hydra attenuata</name>
    <dbReference type="NCBI Taxonomy" id="6087"/>
    <lineage>
        <taxon>Eukaryota</taxon>
        <taxon>Metazoa</taxon>
        <taxon>Cnidaria</taxon>
        <taxon>Hydrozoa</taxon>
        <taxon>Hydroidolina</taxon>
        <taxon>Anthoathecata</taxon>
        <taxon>Aplanulata</taxon>
        <taxon>Hydridae</taxon>
        <taxon>Hydra</taxon>
    </lineage>
</organism>
<feature type="compositionally biased region" description="Polar residues" evidence="1">
    <location>
        <begin position="1"/>
        <end position="12"/>
    </location>
</feature>
<accession>A0ABM4CV29</accession>
<sequence>MKTSLSLIQSVDPNGGEPEKGGKFENEATDHLHEKPLKSQHLSKEIQNSNVELNKSPAQKLGERMYTQWSTEQEELLEEMFGKFIRDKNFGWPKYDEIKVFCNQTGIREKALRNKINNERVKWTSLRKKRTEELNI</sequence>
<evidence type="ECO:0000313" key="3">
    <source>
        <dbReference type="RefSeq" id="XP_065665785.1"/>
    </source>
</evidence>
<protein>
    <submittedName>
        <fullName evidence="3">Uncharacterized protein LOC136087251</fullName>
    </submittedName>
</protein>
<evidence type="ECO:0000256" key="1">
    <source>
        <dbReference type="SAM" id="MobiDB-lite"/>
    </source>
</evidence>
<dbReference type="GeneID" id="136087251"/>
<feature type="compositionally biased region" description="Basic and acidic residues" evidence="1">
    <location>
        <begin position="17"/>
        <end position="37"/>
    </location>
</feature>
<feature type="compositionally biased region" description="Polar residues" evidence="1">
    <location>
        <begin position="45"/>
        <end position="57"/>
    </location>
</feature>
<dbReference type="Proteomes" id="UP001652625">
    <property type="component" value="Chromosome 11"/>
</dbReference>